<comment type="caution">
    <text evidence="2">The sequence shown here is derived from an EMBL/GenBank/DDBJ whole genome shotgun (WGS) entry which is preliminary data.</text>
</comment>
<keyword evidence="3" id="KW-1185">Reference proteome</keyword>
<protein>
    <submittedName>
        <fullName evidence="2">Uncharacterized protein</fullName>
    </submittedName>
</protein>
<dbReference type="EMBL" id="ADBJ01000002">
    <property type="protein sequence ID" value="EFA86374.1"/>
    <property type="molecule type" value="Genomic_DNA"/>
</dbReference>
<organism evidence="2 3">
    <name type="scientific">Heterostelium pallidum (strain ATCC 26659 / Pp 5 / PN500)</name>
    <name type="common">Cellular slime mold</name>
    <name type="synonym">Polysphondylium pallidum</name>
    <dbReference type="NCBI Taxonomy" id="670386"/>
    <lineage>
        <taxon>Eukaryota</taxon>
        <taxon>Amoebozoa</taxon>
        <taxon>Evosea</taxon>
        <taxon>Eumycetozoa</taxon>
        <taxon>Dictyostelia</taxon>
        <taxon>Acytosteliales</taxon>
        <taxon>Acytosteliaceae</taxon>
        <taxon>Heterostelium</taxon>
    </lineage>
</organism>
<dbReference type="Proteomes" id="UP000001396">
    <property type="component" value="Unassembled WGS sequence"/>
</dbReference>
<evidence type="ECO:0000256" key="1">
    <source>
        <dbReference type="SAM" id="MobiDB-lite"/>
    </source>
</evidence>
<dbReference type="InParanoid" id="D3AVQ1"/>
<dbReference type="RefSeq" id="XP_020438479.1">
    <property type="nucleotide sequence ID" value="XM_020571205.1"/>
</dbReference>
<reference evidence="2 3" key="1">
    <citation type="journal article" date="2011" name="Genome Res.">
        <title>Phylogeny-wide analysis of social amoeba genomes highlights ancient origins for complex intercellular communication.</title>
        <authorList>
            <person name="Heidel A.J."/>
            <person name="Lawal H.M."/>
            <person name="Felder M."/>
            <person name="Schilde C."/>
            <person name="Helps N.R."/>
            <person name="Tunggal B."/>
            <person name="Rivero F."/>
            <person name="John U."/>
            <person name="Schleicher M."/>
            <person name="Eichinger L."/>
            <person name="Platzer M."/>
            <person name="Noegel A.A."/>
            <person name="Schaap P."/>
            <person name="Gloeckner G."/>
        </authorList>
    </citation>
    <scope>NUCLEOTIDE SEQUENCE [LARGE SCALE GENOMIC DNA]</scope>
    <source>
        <strain evidence="3">ATCC 26659 / Pp 5 / PN500</strain>
    </source>
</reference>
<feature type="region of interest" description="Disordered" evidence="1">
    <location>
        <begin position="24"/>
        <end position="66"/>
    </location>
</feature>
<proteinExistence type="predicted"/>
<sequence length="286" mass="32640">MSLNSCKLNISNWYRIRQQRPNQHTSNFNSFRNSYCTTNNSSNNSNTNTNASNSNSSNSSNGSHNQHNEKVVVDDVHNKHFINNEWMEKRVNPFISIRTGRILTAVTCTLAFYLSIVSEYDDEGKETVVTGIRNYHDKIVSEWLGFDVRKSFKDFDSSMRDVITVKPMEEKFSQEAIDLVNQMKQQSGSTAPITTTKESTTATTTTLVTPINAIDNDSKQSTKKLSEADRIDQLMRKSRNETSKWEQQMDIAFETLNAARELKQSEKNSSNKNNNNINNINVNLEK</sequence>
<dbReference type="AlphaFoldDB" id="D3AVQ1"/>
<feature type="compositionally biased region" description="Low complexity" evidence="1">
    <location>
        <begin position="33"/>
        <end position="65"/>
    </location>
</feature>
<feature type="compositionally biased region" description="Low complexity" evidence="1">
    <location>
        <begin position="267"/>
        <end position="286"/>
    </location>
</feature>
<feature type="region of interest" description="Disordered" evidence="1">
    <location>
        <begin position="263"/>
        <end position="286"/>
    </location>
</feature>
<evidence type="ECO:0000313" key="3">
    <source>
        <dbReference type="Proteomes" id="UP000001396"/>
    </source>
</evidence>
<dbReference type="GeneID" id="31355700"/>
<gene>
    <name evidence="2" type="ORF">PPL_00166</name>
</gene>
<evidence type="ECO:0000313" key="2">
    <source>
        <dbReference type="EMBL" id="EFA86374.1"/>
    </source>
</evidence>
<accession>D3AVQ1</accession>
<name>D3AVQ1_HETP5</name>